<keyword evidence="2" id="KW-1185">Reference proteome</keyword>
<reference evidence="1" key="2">
    <citation type="submission" date="2022-01" db="EMBL/GenBank/DDBJ databases">
        <authorList>
            <person name="Yamashiro T."/>
            <person name="Shiraishi A."/>
            <person name="Satake H."/>
            <person name="Nakayama K."/>
        </authorList>
    </citation>
    <scope>NUCLEOTIDE SEQUENCE</scope>
</reference>
<proteinExistence type="predicted"/>
<sequence>MRHSSSSRRSLASSWRFSSTTFEDTFVVVSFLIWIQCCRYINSIKLGLPQITKLILNGGWDGGSQEAEEEEKEILLRNMGRRLSSREEYSHNLEERVFNPHFSPARNFACVLLTTDALIGLRHGDCLHSSTVFEQRHNTFFPTVANSIEWYVVEVFICGLPWELGNDVRLFKPKSLKDAYCLALLQEAILEAVQEKEMGQNWI</sequence>
<accession>A0ABQ4ZB53</accession>
<dbReference type="EMBL" id="BQNB010011171">
    <property type="protein sequence ID" value="GJS87092.1"/>
    <property type="molecule type" value="Genomic_DNA"/>
</dbReference>
<protein>
    <submittedName>
        <fullName evidence="1">Uncharacterized protein</fullName>
    </submittedName>
</protein>
<dbReference type="Proteomes" id="UP001151760">
    <property type="component" value="Unassembled WGS sequence"/>
</dbReference>
<gene>
    <name evidence="1" type="ORF">Tco_0769728</name>
</gene>
<evidence type="ECO:0000313" key="2">
    <source>
        <dbReference type="Proteomes" id="UP001151760"/>
    </source>
</evidence>
<comment type="caution">
    <text evidence="1">The sequence shown here is derived from an EMBL/GenBank/DDBJ whole genome shotgun (WGS) entry which is preliminary data.</text>
</comment>
<name>A0ABQ4ZB53_9ASTR</name>
<reference evidence="1" key="1">
    <citation type="journal article" date="2022" name="Int. J. Mol. Sci.">
        <title>Draft Genome of Tanacetum Coccineum: Genomic Comparison of Closely Related Tanacetum-Family Plants.</title>
        <authorList>
            <person name="Yamashiro T."/>
            <person name="Shiraishi A."/>
            <person name="Nakayama K."/>
            <person name="Satake H."/>
        </authorList>
    </citation>
    <scope>NUCLEOTIDE SEQUENCE</scope>
</reference>
<evidence type="ECO:0000313" key="1">
    <source>
        <dbReference type="EMBL" id="GJS87092.1"/>
    </source>
</evidence>
<organism evidence="1 2">
    <name type="scientific">Tanacetum coccineum</name>
    <dbReference type="NCBI Taxonomy" id="301880"/>
    <lineage>
        <taxon>Eukaryota</taxon>
        <taxon>Viridiplantae</taxon>
        <taxon>Streptophyta</taxon>
        <taxon>Embryophyta</taxon>
        <taxon>Tracheophyta</taxon>
        <taxon>Spermatophyta</taxon>
        <taxon>Magnoliopsida</taxon>
        <taxon>eudicotyledons</taxon>
        <taxon>Gunneridae</taxon>
        <taxon>Pentapetalae</taxon>
        <taxon>asterids</taxon>
        <taxon>campanulids</taxon>
        <taxon>Asterales</taxon>
        <taxon>Asteraceae</taxon>
        <taxon>Asteroideae</taxon>
        <taxon>Anthemideae</taxon>
        <taxon>Anthemidinae</taxon>
        <taxon>Tanacetum</taxon>
    </lineage>
</organism>